<dbReference type="Gene3D" id="3.60.10.10">
    <property type="entry name" value="Endonuclease/exonuclease/phosphatase"/>
    <property type="match status" value="1"/>
</dbReference>
<sequence>MDLPRNYQQMELSLRTRNKTMRLGTWNIKTLSSPGAVDIVDAELDRYRMDIVALQETRWPDNGKTIAKNFVFYYSGTHDGTHYGGVGFAVNKRLQDNIINFEAIDERLCKLRVKGKFKNISIICIYAPTLLANDDDKDTFYEKLEEKWNNLPSYDIKLIMGDANAQIGKEDVWREVAGRESLHDDTNNNGYRLLSMAAAGNIKIVSTTFPRKNIHKGTWVSPGGSYTNQIDHVLIDSRHKRSVTNVRSIRGAECGTDHYLVLVHFQQRIQCNKRNPSNKRKLLALEQLKEDDKYQDFQLKLENRLQNVHQEDNNNLDQKWNSMKTAIQETLKEVCDTRKSNNKKPWFDSECKKLIQKRKEIKKQWLSNPTHDLKQRYNNKSKEVTRTLRRKKREWINGTIQKAEEDRTVHNSRDFYRTIRFFKKGYAPKTYGVKNTNGEVVMQTEEVLETWKTYFKDLLNCNNEISSEESQIIFQNVQPEVQSPSLEEVENAIKILKNNKAPGEDGITAEVLKAGGNVTAKEIHKLILEVWEKEDLPQEWTEALIIPIHKKGDKLNCNNYRGISLLNNTYKIFSKIVQKRLEV</sequence>
<reference evidence="2" key="1">
    <citation type="submission" date="2021-05" db="EMBL/GenBank/DDBJ databases">
        <authorList>
            <person name="Alioto T."/>
            <person name="Alioto T."/>
            <person name="Gomez Garrido J."/>
        </authorList>
    </citation>
    <scope>NUCLEOTIDE SEQUENCE</scope>
</reference>
<dbReference type="Pfam" id="PF03372">
    <property type="entry name" value="Exo_endo_phos"/>
    <property type="match status" value="1"/>
</dbReference>
<dbReference type="InterPro" id="IPR036691">
    <property type="entry name" value="Endo/exonu/phosph_ase_sf"/>
</dbReference>
<dbReference type="GO" id="GO:0003824">
    <property type="term" value="F:catalytic activity"/>
    <property type="evidence" value="ECO:0007669"/>
    <property type="project" value="InterPro"/>
</dbReference>
<protein>
    <submittedName>
        <fullName evidence="2">Craniofacial development protein 2</fullName>
    </submittedName>
</protein>
<dbReference type="CDD" id="cd09076">
    <property type="entry name" value="L1-EN"/>
    <property type="match status" value="1"/>
</dbReference>
<dbReference type="SUPFAM" id="SSF56219">
    <property type="entry name" value="DNase I-like"/>
    <property type="match status" value="1"/>
</dbReference>
<proteinExistence type="predicted"/>
<evidence type="ECO:0000313" key="2">
    <source>
        <dbReference type="EMBL" id="CAG6778340.1"/>
    </source>
</evidence>
<evidence type="ECO:0000259" key="1">
    <source>
        <dbReference type="Pfam" id="PF03372"/>
    </source>
</evidence>
<dbReference type="PANTHER" id="PTHR19446">
    <property type="entry name" value="REVERSE TRANSCRIPTASES"/>
    <property type="match status" value="1"/>
</dbReference>
<dbReference type="EMBL" id="HBUF01609200">
    <property type="protein sequence ID" value="CAG6778340.1"/>
    <property type="molecule type" value="Transcribed_RNA"/>
</dbReference>
<name>A0A8D9B574_9HEMI</name>
<dbReference type="InterPro" id="IPR005135">
    <property type="entry name" value="Endo/exonuclease/phosphatase"/>
</dbReference>
<dbReference type="AlphaFoldDB" id="A0A8D9B574"/>
<accession>A0A8D9B574</accession>
<feature type="domain" description="Endonuclease/exonuclease/phosphatase" evidence="1">
    <location>
        <begin position="24"/>
        <end position="258"/>
    </location>
</feature>
<organism evidence="2">
    <name type="scientific">Cacopsylla melanoneura</name>
    <dbReference type="NCBI Taxonomy" id="428564"/>
    <lineage>
        <taxon>Eukaryota</taxon>
        <taxon>Metazoa</taxon>
        <taxon>Ecdysozoa</taxon>
        <taxon>Arthropoda</taxon>
        <taxon>Hexapoda</taxon>
        <taxon>Insecta</taxon>
        <taxon>Pterygota</taxon>
        <taxon>Neoptera</taxon>
        <taxon>Paraneoptera</taxon>
        <taxon>Hemiptera</taxon>
        <taxon>Sternorrhyncha</taxon>
        <taxon>Psylloidea</taxon>
        <taxon>Psyllidae</taxon>
        <taxon>Psyllinae</taxon>
        <taxon>Cacopsylla</taxon>
    </lineage>
</organism>